<dbReference type="RefSeq" id="WP_236335469.1">
    <property type="nucleotide sequence ID" value="NZ_JAKIJS010000001.1"/>
</dbReference>
<keyword evidence="1" id="KW-0946">Virion</keyword>
<dbReference type="InterPro" id="IPR014254">
    <property type="entry name" value="Spore_coat_YutH"/>
</dbReference>
<sequence length="339" mass="40001">MLEREIYHHFNLYVEQQVRIGGYEGFRAQGRNYVLVPIIDGNQQRIHDMQTIIRYLMEKGVKDLPLWAANQRGKWVSRIEGQDVLLFELPQFERGERGSIGKQLGQFHKAGEQIPYMTEDLFRYNEWVPLWTSRLDTLKETYNRISEQGPSGEFDYLFYDSFPYYEGLTENAIQYIVDYEFDRNGKEEGSYTITHERFHAGSWVPVKKEHNLFLKLPLNLVIDHPIRDVAEYIRYLVTEKAKAEDISTFLNDYTQEKPITRGGWRLLYGRLLYPATYFDVVETHYNTSRSSEQSTLLSNLKYVLSVEENHESFMKNFFNISSLPRNVVNIEPVGWLTKS</sequence>
<evidence type="ECO:0000313" key="1">
    <source>
        <dbReference type="EMBL" id="MCF6138537.1"/>
    </source>
</evidence>
<dbReference type="Gene3D" id="3.90.1200.10">
    <property type="match status" value="1"/>
</dbReference>
<dbReference type="EMBL" id="JAKIJS010000001">
    <property type="protein sequence ID" value="MCF6138537.1"/>
    <property type="molecule type" value="Genomic_DNA"/>
</dbReference>
<dbReference type="InterPro" id="IPR047175">
    <property type="entry name" value="CotS-like"/>
</dbReference>
<name>A0ABS9H0L6_9BACL</name>
<dbReference type="NCBIfam" id="TIGR02905">
    <property type="entry name" value="spore_yutH"/>
    <property type="match status" value="1"/>
</dbReference>
<dbReference type="Proteomes" id="UP001649381">
    <property type="component" value="Unassembled WGS sequence"/>
</dbReference>
<proteinExistence type="predicted"/>
<dbReference type="PANTHER" id="PTHR39179">
    <property type="entry name" value="SPORE COAT PROTEIN I"/>
    <property type="match status" value="1"/>
</dbReference>
<organism evidence="1 2">
    <name type="scientific">Pseudalkalibacillus berkeleyi</name>
    <dbReference type="NCBI Taxonomy" id="1069813"/>
    <lineage>
        <taxon>Bacteria</taxon>
        <taxon>Bacillati</taxon>
        <taxon>Bacillota</taxon>
        <taxon>Bacilli</taxon>
        <taxon>Bacillales</taxon>
        <taxon>Fictibacillaceae</taxon>
        <taxon>Pseudalkalibacillus</taxon>
    </lineage>
</organism>
<protein>
    <submittedName>
        <fullName evidence="1">Spore coat protein YutH</fullName>
    </submittedName>
</protein>
<comment type="caution">
    <text evidence="1">The sequence shown here is derived from an EMBL/GenBank/DDBJ whole genome shotgun (WGS) entry which is preliminary data.</text>
</comment>
<dbReference type="PANTHER" id="PTHR39179:SF2">
    <property type="entry name" value="ENDOSPORE COAT-ASSOCIATED PROTEIN YUTH"/>
    <property type="match status" value="1"/>
</dbReference>
<dbReference type="InterPro" id="IPR011009">
    <property type="entry name" value="Kinase-like_dom_sf"/>
</dbReference>
<reference evidence="1 2" key="1">
    <citation type="submission" date="2022-01" db="EMBL/GenBank/DDBJ databases">
        <title>Alkalihalobacillus sp. EGI L200015, a novel bacterium isolated from a salt lake sediment.</title>
        <authorList>
            <person name="Gao L."/>
            <person name="Fang B.-Z."/>
            <person name="Li W.-J."/>
        </authorList>
    </citation>
    <scope>NUCLEOTIDE SEQUENCE [LARGE SCALE GENOMIC DNA]</scope>
    <source>
        <strain evidence="1 2">KCTC 12718</strain>
    </source>
</reference>
<keyword evidence="2" id="KW-1185">Reference proteome</keyword>
<gene>
    <name evidence="1" type="primary">yutH</name>
    <name evidence="1" type="ORF">L2716_12440</name>
</gene>
<accession>A0ABS9H0L6</accession>
<evidence type="ECO:0000313" key="2">
    <source>
        <dbReference type="Proteomes" id="UP001649381"/>
    </source>
</evidence>
<dbReference type="SUPFAM" id="SSF56112">
    <property type="entry name" value="Protein kinase-like (PK-like)"/>
    <property type="match status" value="1"/>
</dbReference>
<keyword evidence="1" id="KW-0167">Capsid protein</keyword>